<dbReference type="InterPro" id="IPR012902">
    <property type="entry name" value="N_methyl_site"/>
</dbReference>
<reference evidence="4 5" key="1">
    <citation type="submission" date="2018-06" db="EMBL/GenBank/DDBJ databases">
        <authorList>
            <consortium name="Pathogen Informatics"/>
            <person name="Doyle S."/>
        </authorList>
    </citation>
    <scope>NUCLEOTIDE SEQUENCE [LARGE SCALE GENOMIC DNA]</scope>
    <source>
        <strain evidence="4 5">NCTC12877</strain>
    </source>
</reference>
<organism evidence="4 5">
    <name type="scientific">Moraxella caprae</name>
    <dbReference type="NCBI Taxonomy" id="90240"/>
    <lineage>
        <taxon>Bacteria</taxon>
        <taxon>Pseudomonadati</taxon>
        <taxon>Pseudomonadota</taxon>
        <taxon>Gammaproteobacteria</taxon>
        <taxon>Moraxellales</taxon>
        <taxon>Moraxellaceae</taxon>
        <taxon>Moraxella</taxon>
    </lineage>
</organism>
<evidence type="ECO:0000256" key="1">
    <source>
        <dbReference type="ARBA" id="ARBA00005233"/>
    </source>
</evidence>
<dbReference type="GO" id="GO:0009289">
    <property type="term" value="C:pilus"/>
    <property type="evidence" value="ECO:0007669"/>
    <property type="project" value="InterPro"/>
</dbReference>
<evidence type="ECO:0000313" key="4">
    <source>
        <dbReference type="EMBL" id="STZ09581.1"/>
    </source>
</evidence>
<dbReference type="AlphaFoldDB" id="A0A378R4S3"/>
<comment type="similarity">
    <text evidence="1">Belongs to the N-Me-Phe pilin family.</text>
</comment>
<dbReference type="InterPro" id="IPR001082">
    <property type="entry name" value="Pilin"/>
</dbReference>
<evidence type="ECO:0000256" key="2">
    <source>
        <dbReference type="ARBA" id="ARBA00022481"/>
    </source>
</evidence>
<evidence type="ECO:0000313" key="5">
    <source>
        <dbReference type="Proteomes" id="UP000254065"/>
    </source>
</evidence>
<keyword evidence="3" id="KW-0812">Transmembrane</keyword>
<feature type="transmembrane region" description="Helical" evidence="3">
    <location>
        <begin position="12"/>
        <end position="34"/>
    </location>
</feature>
<dbReference type="Pfam" id="PF07963">
    <property type="entry name" value="N_methyl"/>
    <property type="match status" value="1"/>
</dbReference>
<dbReference type="Gene3D" id="3.30.700.10">
    <property type="entry name" value="Glycoprotein, Type 4 Pilin"/>
    <property type="match status" value="1"/>
</dbReference>
<name>A0A378R4S3_9GAMM</name>
<keyword evidence="5" id="KW-1185">Reference proteome</keyword>
<protein>
    <submittedName>
        <fullName evidence="4">Strain 1244</fullName>
    </submittedName>
</protein>
<keyword evidence="2" id="KW-0488">Methylation</keyword>
<gene>
    <name evidence="4" type="primary">pilA</name>
    <name evidence="4" type="ORF">NCTC12877_02602</name>
</gene>
<dbReference type="Pfam" id="PF00114">
    <property type="entry name" value="Pilin"/>
    <property type="match status" value="1"/>
</dbReference>
<dbReference type="GO" id="GO:0007155">
    <property type="term" value="P:cell adhesion"/>
    <property type="evidence" value="ECO:0007669"/>
    <property type="project" value="InterPro"/>
</dbReference>
<dbReference type="NCBIfam" id="TIGR02532">
    <property type="entry name" value="IV_pilin_GFxxxE"/>
    <property type="match status" value="1"/>
</dbReference>
<dbReference type="STRING" id="1122244.GCA_000426885_02344"/>
<dbReference type="Proteomes" id="UP000254065">
    <property type="component" value="Unassembled WGS sequence"/>
</dbReference>
<evidence type="ECO:0000256" key="3">
    <source>
        <dbReference type="SAM" id="Phobius"/>
    </source>
</evidence>
<dbReference type="SUPFAM" id="SSF54523">
    <property type="entry name" value="Pili subunits"/>
    <property type="match status" value="1"/>
</dbReference>
<sequence length="158" mass="17627">MKNNLNAQQGFTLMELMIVVAIIGTLAAIALPMYQDYIAKAQVNRVHYEINAARTIIDSILADGRLPTLDPQEADSDDSFEYIGMTEDPQSNLVYIAHIDIKEGRFNKLTAEFGKDSYTALTGAKLSMVRGNDGLWSCVLEERSSGWKDKYTPISCRE</sequence>
<dbReference type="InterPro" id="IPR045584">
    <property type="entry name" value="Pilin-like"/>
</dbReference>
<dbReference type="EMBL" id="UGQB01000004">
    <property type="protein sequence ID" value="STZ09581.1"/>
    <property type="molecule type" value="Genomic_DNA"/>
</dbReference>
<proteinExistence type="inferred from homology"/>
<accession>A0A378R4S3</accession>
<keyword evidence="3" id="KW-0472">Membrane</keyword>
<keyword evidence="3" id="KW-1133">Transmembrane helix</keyword>